<protein>
    <submittedName>
        <fullName evidence="1">Uncharacterized protein</fullName>
    </submittedName>
</protein>
<evidence type="ECO:0000313" key="2">
    <source>
        <dbReference type="Proteomes" id="UP000677913"/>
    </source>
</evidence>
<proteinExistence type="predicted"/>
<dbReference type="RefSeq" id="WP_211466107.1">
    <property type="nucleotide sequence ID" value="NZ_JAGSXH010000017.1"/>
</dbReference>
<gene>
    <name evidence="1" type="ORF">KGA66_07680</name>
</gene>
<dbReference type="Proteomes" id="UP000677913">
    <property type="component" value="Unassembled WGS sequence"/>
</dbReference>
<organism evidence="1 2">
    <name type="scientific">Actinocrinis puniceicyclus</name>
    <dbReference type="NCBI Taxonomy" id="977794"/>
    <lineage>
        <taxon>Bacteria</taxon>
        <taxon>Bacillati</taxon>
        <taxon>Actinomycetota</taxon>
        <taxon>Actinomycetes</taxon>
        <taxon>Catenulisporales</taxon>
        <taxon>Actinospicaceae</taxon>
        <taxon>Actinocrinis</taxon>
    </lineage>
</organism>
<sequence length="63" mass="6809">MLDPASRQPIAAHIIDKWWVEDPSKSSVLPISDGMTSFWLAGDPRVGGMTTPTGAVAALCWLR</sequence>
<comment type="caution">
    <text evidence="1">The sequence shown here is derived from an EMBL/GenBank/DDBJ whole genome shotgun (WGS) entry which is preliminary data.</text>
</comment>
<accession>A0A8J8BBA3</accession>
<dbReference type="EMBL" id="JAGSXH010000017">
    <property type="protein sequence ID" value="MBS2962918.1"/>
    <property type="molecule type" value="Genomic_DNA"/>
</dbReference>
<evidence type="ECO:0000313" key="1">
    <source>
        <dbReference type="EMBL" id="MBS2962918.1"/>
    </source>
</evidence>
<keyword evidence="2" id="KW-1185">Reference proteome</keyword>
<name>A0A8J8BBA3_9ACTN</name>
<dbReference type="AlphaFoldDB" id="A0A8J8BBA3"/>
<reference evidence="1" key="1">
    <citation type="submission" date="2021-04" db="EMBL/GenBank/DDBJ databases">
        <title>Genome based classification of Actinospica acidithermotolerans sp. nov., an actinobacterium isolated from an Indonesian hot spring.</title>
        <authorList>
            <person name="Kusuma A.B."/>
            <person name="Putra K.E."/>
            <person name="Nafisah S."/>
            <person name="Loh J."/>
            <person name="Nouioui I."/>
            <person name="Goodfellow M."/>
        </authorList>
    </citation>
    <scope>NUCLEOTIDE SEQUENCE</scope>
    <source>
        <strain evidence="1">DSM 45618</strain>
    </source>
</reference>